<feature type="transmembrane region" description="Helical" evidence="1">
    <location>
        <begin position="34"/>
        <end position="56"/>
    </location>
</feature>
<dbReference type="AlphaFoldDB" id="A0A812KN69"/>
<organism evidence="2 3">
    <name type="scientific">Symbiodinium pilosum</name>
    <name type="common">Dinoflagellate</name>
    <dbReference type="NCBI Taxonomy" id="2952"/>
    <lineage>
        <taxon>Eukaryota</taxon>
        <taxon>Sar</taxon>
        <taxon>Alveolata</taxon>
        <taxon>Dinophyceae</taxon>
        <taxon>Suessiales</taxon>
        <taxon>Symbiodiniaceae</taxon>
        <taxon>Symbiodinium</taxon>
    </lineage>
</organism>
<protein>
    <submittedName>
        <fullName evidence="2">GIP protein</fullName>
    </submittedName>
</protein>
<name>A0A812KN69_SYMPI</name>
<keyword evidence="1" id="KW-0472">Membrane</keyword>
<gene>
    <name evidence="2" type="primary">GIP</name>
    <name evidence="2" type="ORF">SPIL2461_LOCUS3269</name>
</gene>
<keyword evidence="3" id="KW-1185">Reference proteome</keyword>
<keyword evidence="1" id="KW-0812">Transmembrane</keyword>
<evidence type="ECO:0000256" key="1">
    <source>
        <dbReference type="SAM" id="Phobius"/>
    </source>
</evidence>
<keyword evidence="1" id="KW-1133">Transmembrane helix</keyword>
<dbReference type="EMBL" id="CAJNIZ010003916">
    <property type="protein sequence ID" value="CAE7227153.1"/>
    <property type="molecule type" value="Genomic_DNA"/>
</dbReference>
<reference evidence="2" key="1">
    <citation type="submission" date="2021-02" db="EMBL/GenBank/DDBJ databases">
        <authorList>
            <person name="Dougan E. K."/>
            <person name="Rhodes N."/>
            <person name="Thang M."/>
            <person name="Chan C."/>
        </authorList>
    </citation>
    <scope>NUCLEOTIDE SEQUENCE</scope>
</reference>
<proteinExistence type="predicted"/>
<accession>A0A812KN69</accession>
<comment type="caution">
    <text evidence="2">The sequence shown here is derived from an EMBL/GenBank/DDBJ whole genome shotgun (WGS) entry which is preliminary data.</text>
</comment>
<evidence type="ECO:0000313" key="3">
    <source>
        <dbReference type="Proteomes" id="UP000649617"/>
    </source>
</evidence>
<dbReference type="OrthoDB" id="5984008at2759"/>
<evidence type="ECO:0000313" key="2">
    <source>
        <dbReference type="EMBL" id="CAE7227153.1"/>
    </source>
</evidence>
<dbReference type="Proteomes" id="UP000649617">
    <property type="component" value="Unassembled WGS sequence"/>
</dbReference>
<sequence length="321" mass="36672">MKCTGQKYALSGDETCQSCSFPYMVRNEDNWCTLLWFVLCVLAFVLAVLLFVAIFGRLRLSCLKRRITAMVEGKNWQELYAAKTSVREYGMWKNTAKGILATSRAKVKAESCALGISLQYAFEELEQVYQEKAQQAEWRWNGWPSTRSGYLVYARNSEVSANDAITAWTRMSTCDRGKRSDVGPFALGKDQCCPRDGRADCSVVDALRSQGQSGRATWFMSWAWSYQFATVIKALKRWWAKHQIVSGDGCSASSIYIWWCVFVNNQFRMLEEGITEDPGDLFEVFGGRLTDIGRMLMCMDKLRDGGWAIYLWQNFFCDGAW</sequence>